<dbReference type="AlphaFoldDB" id="A0A5R8MIT1"/>
<evidence type="ECO:0000313" key="2">
    <source>
        <dbReference type="EMBL" id="TLF51901.1"/>
    </source>
</evidence>
<dbReference type="PANTHER" id="PTHR45947:SF3">
    <property type="entry name" value="SULFOQUINOVOSYL TRANSFERASE SQD2"/>
    <property type="match status" value="1"/>
</dbReference>
<evidence type="ECO:0000259" key="1">
    <source>
        <dbReference type="Pfam" id="PF13439"/>
    </source>
</evidence>
<gene>
    <name evidence="2" type="ORF">FEI13_06605</name>
</gene>
<dbReference type="Pfam" id="PF13692">
    <property type="entry name" value="Glyco_trans_1_4"/>
    <property type="match status" value="1"/>
</dbReference>
<reference evidence="2 3" key="1">
    <citation type="journal article" date="2007" name="Int. J. Syst. Evol. Microbiol.">
        <title>Halomonas saccharevitans sp. nov., Halomonas arcis sp. nov. and Halomonas subterranea sp. nov., halophilic bacteria isolated from hypersaline environments of China.</title>
        <authorList>
            <person name="Xu X.W."/>
            <person name="Wu Y.H."/>
            <person name="Zhou Z."/>
            <person name="Wang C.S."/>
            <person name="Zhou Y.G."/>
            <person name="Zhang H.B."/>
            <person name="Wang Y."/>
            <person name="Wu M."/>
        </authorList>
    </citation>
    <scope>NUCLEOTIDE SEQUENCE [LARGE SCALE GENOMIC DNA]</scope>
    <source>
        <strain evidence="2 3">TBZ3</strain>
    </source>
</reference>
<sequence length="374" mass="40849">MHIVDVTMFHAPASGGVRTYLEAKHRVLAARPGLRGSLLVPGAERGSLGGVHTLPAPRIPLGQGYRFPLRRRPWREALVAMAPDLIEAGDPYVTAWAAVEAGQALGVPTVGFFHSDLPRLMGERFGAAVRRRLQRYVGDLYGHFDSVLAPCTAMAERLADWGVEKVRVQPLGVDLEAFHPRRRDPGLHRALGLCDRKRLLVFAGRHSPEKHVDVLLATMARLGPRYHLLLMGPGMPTRAPENVSVVPRYCPPAEVARALASADAMLHAGTRETFGLVAQEAMACGVPVVAARAGALKEYVPLGAGVLCRPGDPDDMARAVRELFLNDPVAMGRHARRHVERHFHWEHVIDGLSRHYAGLVDGEARPAVERAERA</sequence>
<dbReference type="EMBL" id="VBUI01000008">
    <property type="protein sequence ID" value="TLF51901.1"/>
    <property type="molecule type" value="Genomic_DNA"/>
</dbReference>
<feature type="domain" description="Glycosyltransferase subfamily 4-like N-terminal" evidence="1">
    <location>
        <begin position="15"/>
        <end position="176"/>
    </location>
</feature>
<organism evidence="2 3">
    <name type="scientific">Halomonas urmiana</name>
    <dbReference type="NCBI Taxonomy" id="490901"/>
    <lineage>
        <taxon>Bacteria</taxon>
        <taxon>Pseudomonadati</taxon>
        <taxon>Pseudomonadota</taxon>
        <taxon>Gammaproteobacteria</taxon>
        <taxon>Oceanospirillales</taxon>
        <taxon>Halomonadaceae</taxon>
        <taxon>Halomonas</taxon>
    </lineage>
</organism>
<dbReference type="Proteomes" id="UP000306973">
    <property type="component" value="Unassembled WGS sequence"/>
</dbReference>
<dbReference type="InterPro" id="IPR050194">
    <property type="entry name" value="Glycosyltransferase_grp1"/>
</dbReference>
<evidence type="ECO:0000313" key="3">
    <source>
        <dbReference type="Proteomes" id="UP000306973"/>
    </source>
</evidence>
<protein>
    <submittedName>
        <fullName evidence="2">Glycosyltransferase family 1 protein</fullName>
    </submittedName>
</protein>
<name>A0A5R8MIT1_9GAMM</name>
<dbReference type="Gene3D" id="3.40.50.2000">
    <property type="entry name" value="Glycogen Phosphorylase B"/>
    <property type="match status" value="2"/>
</dbReference>
<accession>A0A5R8MIT1</accession>
<dbReference type="Pfam" id="PF13439">
    <property type="entry name" value="Glyco_transf_4"/>
    <property type="match status" value="1"/>
</dbReference>
<dbReference type="InterPro" id="IPR028098">
    <property type="entry name" value="Glyco_trans_4-like_N"/>
</dbReference>
<dbReference type="GO" id="GO:0016757">
    <property type="term" value="F:glycosyltransferase activity"/>
    <property type="evidence" value="ECO:0007669"/>
    <property type="project" value="TreeGrafter"/>
</dbReference>
<dbReference type="OrthoDB" id="9802525at2"/>
<dbReference type="PANTHER" id="PTHR45947">
    <property type="entry name" value="SULFOQUINOVOSYL TRANSFERASE SQD2"/>
    <property type="match status" value="1"/>
</dbReference>
<dbReference type="RefSeq" id="WP_138180612.1">
    <property type="nucleotide sequence ID" value="NZ_VBUI01000008.1"/>
</dbReference>
<keyword evidence="2" id="KW-0808">Transferase</keyword>
<proteinExistence type="predicted"/>
<comment type="caution">
    <text evidence="2">The sequence shown here is derived from an EMBL/GenBank/DDBJ whole genome shotgun (WGS) entry which is preliminary data.</text>
</comment>
<dbReference type="CDD" id="cd03814">
    <property type="entry name" value="GT4-like"/>
    <property type="match status" value="1"/>
</dbReference>
<keyword evidence="3" id="KW-1185">Reference proteome</keyword>
<dbReference type="SUPFAM" id="SSF53756">
    <property type="entry name" value="UDP-Glycosyltransferase/glycogen phosphorylase"/>
    <property type="match status" value="1"/>
</dbReference>